<dbReference type="STRING" id="399736.SAMN04489720_3099"/>
<dbReference type="Proteomes" id="UP000198822">
    <property type="component" value="Chromosome I"/>
</dbReference>
<feature type="domain" description="HTH lacI-type" evidence="4">
    <location>
        <begin position="5"/>
        <end position="58"/>
    </location>
</feature>
<keyword evidence="2" id="KW-0238">DNA-binding</keyword>
<dbReference type="Gene3D" id="3.40.50.2300">
    <property type="match status" value="2"/>
</dbReference>
<name>A0A1G8GWL4_9MICO</name>
<evidence type="ECO:0000256" key="2">
    <source>
        <dbReference type="ARBA" id="ARBA00023125"/>
    </source>
</evidence>
<dbReference type="PANTHER" id="PTHR30146:SF109">
    <property type="entry name" value="HTH-TYPE TRANSCRIPTIONAL REGULATOR GALS"/>
    <property type="match status" value="1"/>
</dbReference>
<dbReference type="Gene3D" id="1.10.260.40">
    <property type="entry name" value="lambda repressor-like DNA-binding domains"/>
    <property type="match status" value="1"/>
</dbReference>
<sequence length="329" mass="33462">MAEGSTLAAVAARAGVSIASASRALNGGIASTSTIARVQQAADDLGYRPNLMARGLQSGRTGQVAMLVPDAANPVYARMMSALQSELDAHGIRLLMQQVPAAPVDAVAALSAGLVDGAIVVALRVTDDVVAAVRTAAVPVVVLGLVETAGVDSVRADSHAGMGLLVDHLVAQGARRIGLIVGPVDTTPGRTRLDGFVAACERQGIAADLVEVADDFTHAAARPAARAMLDGGVPDAIVAANDAMALATLRECATRGLRVPHDLLLAGLDDTEPAELSVPSLTSIDLGAHDRARIAARTLLSRIDGAAPTGQQAVAPRLVVRESTTKETA</sequence>
<keyword evidence="1" id="KW-0805">Transcription regulation</keyword>
<dbReference type="SMART" id="SM00354">
    <property type="entry name" value="HTH_LACI"/>
    <property type="match status" value="1"/>
</dbReference>
<dbReference type="PANTHER" id="PTHR30146">
    <property type="entry name" value="LACI-RELATED TRANSCRIPTIONAL REPRESSOR"/>
    <property type="match status" value="1"/>
</dbReference>
<dbReference type="CDD" id="cd06267">
    <property type="entry name" value="PBP1_LacI_sugar_binding-like"/>
    <property type="match status" value="1"/>
</dbReference>
<evidence type="ECO:0000313" key="5">
    <source>
        <dbReference type="EMBL" id="SDH98681.1"/>
    </source>
</evidence>
<dbReference type="SUPFAM" id="SSF47413">
    <property type="entry name" value="lambda repressor-like DNA-binding domains"/>
    <property type="match status" value="1"/>
</dbReference>
<evidence type="ECO:0000313" key="6">
    <source>
        <dbReference type="Proteomes" id="UP000198822"/>
    </source>
</evidence>
<reference evidence="6" key="1">
    <citation type="submission" date="2016-10" db="EMBL/GenBank/DDBJ databases">
        <authorList>
            <person name="Varghese N."/>
            <person name="Submissions S."/>
        </authorList>
    </citation>
    <scope>NUCLEOTIDE SEQUENCE [LARGE SCALE GENOMIC DNA]</scope>
    <source>
        <strain evidence="6">DSM 22002</strain>
    </source>
</reference>
<keyword evidence="3" id="KW-0804">Transcription</keyword>
<dbReference type="Pfam" id="PF13377">
    <property type="entry name" value="Peripla_BP_3"/>
    <property type="match status" value="1"/>
</dbReference>
<dbReference type="GO" id="GO:0003700">
    <property type="term" value="F:DNA-binding transcription factor activity"/>
    <property type="evidence" value="ECO:0007669"/>
    <property type="project" value="TreeGrafter"/>
</dbReference>
<organism evidence="5 6">
    <name type="scientific">Agrococcus jejuensis</name>
    <dbReference type="NCBI Taxonomy" id="399736"/>
    <lineage>
        <taxon>Bacteria</taxon>
        <taxon>Bacillati</taxon>
        <taxon>Actinomycetota</taxon>
        <taxon>Actinomycetes</taxon>
        <taxon>Micrococcales</taxon>
        <taxon>Microbacteriaceae</taxon>
        <taxon>Agrococcus</taxon>
    </lineage>
</organism>
<keyword evidence="6" id="KW-1185">Reference proteome</keyword>
<evidence type="ECO:0000256" key="1">
    <source>
        <dbReference type="ARBA" id="ARBA00023015"/>
    </source>
</evidence>
<protein>
    <submittedName>
        <fullName evidence="5">Transcriptional regulator, LacI family</fullName>
    </submittedName>
</protein>
<dbReference type="Pfam" id="PF00356">
    <property type="entry name" value="LacI"/>
    <property type="match status" value="1"/>
</dbReference>
<dbReference type="InterPro" id="IPR046335">
    <property type="entry name" value="LacI/GalR-like_sensor"/>
</dbReference>
<dbReference type="PROSITE" id="PS50932">
    <property type="entry name" value="HTH_LACI_2"/>
    <property type="match status" value="1"/>
</dbReference>
<evidence type="ECO:0000259" key="4">
    <source>
        <dbReference type="PROSITE" id="PS50932"/>
    </source>
</evidence>
<dbReference type="InterPro" id="IPR010982">
    <property type="entry name" value="Lambda_DNA-bd_dom_sf"/>
</dbReference>
<proteinExistence type="predicted"/>
<dbReference type="RefSeq" id="WP_092506487.1">
    <property type="nucleotide sequence ID" value="NZ_LT629695.1"/>
</dbReference>
<dbReference type="CDD" id="cd01392">
    <property type="entry name" value="HTH_LacI"/>
    <property type="match status" value="1"/>
</dbReference>
<gene>
    <name evidence="5" type="ORF">SAMN04489720_3099</name>
</gene>
<accession>A0A1G8GWL4</accession>
<dbReference type="InterPro" id="IPR000843">
    <property type="entry name" value="HTH_LacI"/>
</dbReference>
<dbReference type="InterPro" id="IPR028082">
    <property type="entry name" value="Peripla_BP_I"/>
</dbReference>
<dbReference type="OrthoDB" id="252678at2"/>
<dbReference type="GO" id="GO:0000976">
    <property type="term" value="F:transcription cis-regulatory region binding"/>
    <property type="evidence" value="ECO:0007669"/>
    <property type="project" value="TreeGrafter"/>
</dbReference>
<dbReference type="SUPFAM" id="SSF53822">
    <property type="entry name" value="Periplasmic binding protein-like I"/>
    <property type="match status" value="1"/>
</dbReference>
<evidence type="ECO:0000256" key="3">
    <source>
        <dbReference type="ARBA" id="ARBA00023163"/>
    </source>
</evidence>
<dbReference type="AlphaFoldDB" id="A0A1G8GWL4"/>
<dbReference type="EMBL" id="LT629695">
    <property type="protein sequence ID" value="SDH98681.1"/>
    <property type="molecule type" value="Genomic_DNA"/>
</dbReference>